<dbReference type="EMBL" id="UYYG01001157">
    <property type="protein sequence ID" value="VDN56860.1"/>
    <property type="molecule type" value="Genomic_DNA"/>
</dbReference>
<accession>A0A0N4U6D1</accession>
<keyword evidence="1" id="KW-0732">Signal</keyword>
<dbReference type="PANTHER" id="PTHR34401:SF7">
    <property type="entry name" value="EXTRACELLULAR MEMBRANE PROTEIN, CFEM DOMAIN PROTEIN"/>
    <property type="match status" value="1"/>
</dbReference>
<name>A0A0N4U6D1_DRAME</name>
<gene>
    <name evidence="2" type="ORF">DME_LOCUS6833</name>
</gene>
<evidence type="ECO:0000313" key="5">
    <source>
        <dbReference type="WBParaSite" id="DME_0000247301-mRNA-1"/>
    </source>
</evidence>
<protein>
    <submittedName>
        <fullName evidence="5">CPG4 domain-containing protein</fullName>
    </submittedName>
</protein>
<reference evidence="2 4" key="2">
    <citation type="submission" date="2018-11" db="EMBL/GenBank/DDBJ databases">
        <authorList>
            <consortium name="Pathogen Informatics"/>
        </authorList>
    </citation>
    <scope>NUCLEOTIDE SEQUENCE [LARGE SCALE GENOMIC DNA]</scope>
</reference>
<dbReference type="AlphaFoldDB" id="A0A0N4U6D1"/>
<organism evidence="3 5">
    <name type="scientific">Dracunculus medinensis</name>
    <name type="common">Guinea worm</name>
    <dbReference type="NCBI Taxonomy" id="318479"/>
    <lineage>
        <taxon>Eukaryota</taxon>
        <taxon>Metazoa</taxon>
        <taxon>Ecdysozoa</taxon>
        <taxon>Nematoda</taxon>
        <taxon>Chromadorea</taxon>
        <taxon>Rhabditida</taxon>
        <taxon>Spirurina</taxon>
        <taxon>Dracunculoidea</taxon>
        <taxon>Dracunculidae</taxon>
        <taxon>Dracunculus</taxon>
    </lineage>
</organism>
<dbReference type="Proteomes" id="UP000038040">
    <property type="component" value="Unplaced"/>
</dbReference>
<dbReference type="Proteomes" id="UP000274756">
    <property type="component" value="Unassembled WGS sequence"/>
</dbReference>
<proteinExistence type="predicted"/>
<feature type="chain" id="PRO_5041042237" evidence="1">
    <location>
        <begin position="18"/>
        <end position="247"/>
    </location>
</feature>
<dbReference type="WBParaSite" id="DME_0000247301-mRNA-1">
    <property type="protein sequence ID" value="DME_0000247301-mRNA-1"/>
    <property type="gene ID" value="DME_0000247301"/>
</dbReference>
<evidence type="ECO:0000256" key="1">
    <source>
        <dbReference type="SAM" id="SignalP"/>
    </source>
</evidence>
<evidence type="ECO:0000313" key="4">
    <source>
        <dbReference type="Proteomes" id="UP000274756"/>
    </source>
</evidence>
<evidence type="ECO:0000313" key="3">
    <source>
        <dbReference type="Proteomes" id="UP000038040"/>
    </source>
</evidence>
<dbReference type="OrthoDB" id="5863471at2759"/>
<feature type="signal peptide" evidence="1">
    <location>
        <begin position="1"/>
        <end position="17"/>
    </location>
</feature>
<dbReference type="PANTHER" id="PTHR34401">
    <property type="entry name" value="PROTEIN CBG12388-RELATED"/>
    <property type="match status" value="1"/>
</dbReference>
<evidence type="ECO:0000313" key="2">
    <source>
        <dbReference type="EMBL" id="VDN56860.1"/>
    </source>
</evidence>
<reference evidence="5" key="1">
    <citation type="submission" date="2017-02" db="UniProtKB">
        <authorList>
            <consortium name="WormBaseParasite"/>
        </authorList>
    </citation>
    <scope>IDENTIFICATION</scope>
</reference>
<sequence>MFLIWLIALIFRVMVKAEQSVFNYPIILPQCKCSDIEDCNTMLEQRFVTCAQESDFLYFKFNAFIDHEYDRQDSYCESILKKVGDSKKIHSCLHADHMAAERLDQCIKKNLGVAGCTNANQPPNITISPLSFGEEFDSQNIFSGGLTSNVQMESKDQFFVLAAYLMCLDHCIMNEIMLKNTRARRSLDVVCAMKLNCALKPLDQGAMNVIKTCQKNLDLGPTKRLQESCECFKNAGLQLKCNTTTSK</sequence>
<keyword evidence="4" id="KW-1185">Reference proteome</keyword>